<feature type="compositionally biased region" description="Basic and acidic residues" evidence="1">
    <location>
        <begin position="57"/>
        <end position="67"/>
    </location>
</feature>
<evidence type="ECO:0000313" key="3">
    <source>
        <dbReference type="EMBL" id="KAG0501358.1"/>
    </source>
</evidence>
<evidence type="ECO:0000313" key="5">
    <source>
        <dbReference type="Proteomes" id="UP000639772"/>
    </source>
</evidence>
<dbReference type="PANTHER" id="PTHR35286">
    <property type="entry name" value="EXPRESSED PROTEIN"/>
    <property type="match status" value="1"/>
</dbReference>
<evidence type="ECO:0000313" key="2">
    <source>
        <dbReference type="EMBL" id="KAG0496994.1"/>
    </source>
</evidence>
<proteinExistence type="predicted"/>
<dbReference type="Proteomes" id="UP000639772">
    <property type="component" value="Chromosome 1"/>
</dbReference>
<dbReference type="EMBL" id="JADCNM010000001">
    <property type="protein sequence ID" value="KAG0501358.1"/>
    <property type="molecule type" value="Genomic_DNA"/>
</dbReference>
<gene>
    <name evidence="3" type="ORF">HPP92_001430</name>
    <name evidence="2" type="ORF">HPP92_001685</name>
</gene>
<sequence>MANNPYAFPPSSPMDRLLMQSLMHRLQLLSPSSNISPDSLHRDFLSQFGEDYCPPSDDDHTETHSDSGDLSVESRRRRTIAKEEAKLEREIIKIIGSGSAEEVLKANSGQSVTVGEHNICVGVHEESGGNYRVWEWHGHLMLFDEEDGFAAEYVYGNHFEKIMDKKAGKKDKEDEQADQMGGNSGLKDLIGDLKDSVASAKGRILHRNSLNAGSSSK</sequence>
<dbReference type="OrthoDB" id="1904011at2759"/>
<dbReference type="AlphaFoldDB" id="A0A835RWQ0"/>
<feature type="region of interest" description="Disordered" evidence="1">
    <location>
        <begin position="166"/>
        <end position="188"/>
    </location>
</feature>
<protein>
    <submittedName>
        <fullName evidence="2">Uncharacterized protein</fullName>
    </submittedName>
</protein>
<dbReference type="PANTHER" id="PTHR35286:SF1">
    <property type="entry name" value="EXPRESSED PROTEIN"/>
    <property type="match status" value="1"/>
</dbReference>
<accession>A0A835RWQ0</accession>
<dbReference type="Proteomes" id="UP000636800">
    <property type="component" value="Chromosome 1"/>
</dbReference>
<keyword evidence="4" id="KW-1185">Reference proteome</keyword>
<evidence type="ECO:0000256" key="1">
    <source>
        <dbReference type="SAM" id="MobiDB-lite"/>
    </source>
</evidence>
<organism evidence="2 4">
    <name type="scientific">Vanilla planifolia</name>
    <name type="common">Vanilla</name>
    <dbReference type="NCBI Taxonomy" id="51239"/>
    <lineage>
        <taxon>Eukaryota</taxon>
        <taxon>Viridiplantae</taxon>
        <taxon>Streptophyta</taxon>
        <taxon>Embryophyta</taxon>
        <taxon>Tracheophyta</taxon>
        <taxon>Spermatophyta</taxon>
        <taxon>Magnoliopsida</taxon>
        <taxon>Liliopsida</taxon>
        <taxon>Asparagales</taxon>
        <taxon>Orchidaceae</taxon>
        <taxon>Vanilloideae</taxon>
        <taxon>Vanilleae</taxon>
        <taxon>Vanilla</taxon>
    </lineage>
</organism>
<name>A0A835RWQ0_VANPL</name>
<comment type="caution">
    <text evidence="2">The sequence shown here is derived from an EMBL/GenBank/DDBJ whole genome shotgun (WGS) entry which is preliminary data.</text>
</comment>
<dbReference type="EMBL" id="JADCNL010000001">
    <property type="protein sequence ID" value="KAG0496994.1"/>
    <property type="molecule type" value="Genomic_DNA"/>
</dbReference>
<reference evidence="4 5" key="1">
    <citation type="journal article" date="2020" name="Nat. Food">
        <title>A phased Vanilla planifolia genome enables genetic improvement of flavour and production.</title>
        <authorList>
            <person name="Hasing T."/>
            <person name="Tang H."/>
            <person name="Brym M."/>
            <person name="Khazi F."/>
            <person name="Huang T."/>
            <person name="Chambers A.H."/>
        </authorList>
    </citation>
    <scope>NUCLEOTIDE SEQUENCE [LARGE SCALE GENOMIC DNA]</scope>
    <source>
        <tissue evidence="2">Leaf</tissue>
    </source>
</reference>
<feature type="region of interest" description="Disordered" evidence="1">
    <location>
        <begin position="51"/>
        <end position="77"/>
    </location>
</feature>
<evidence type="ECO:0000313" key="4">
    <source>
        <dbReference type="Proteomes" id="UP000636800"/>
    </source>
</evidence>